<dbReference type="RefSeq" id="WP_344063910.1">
    <property type="nucleotide sequence ID" value="NZ_BAAAPU010000008.1"/>
</dbReference>
<gene>
    <name evidence="3" type="ORF">GCM10009817_28880</name>
</gene>
<evidence type="ECO:0000313" key="3">
    <source>
        <dbReference type="EMBL" id="GAA1985599.1"/>
    </source>
</evidence>
<comment type="caution">
    <text evidence="3">The sequence shown here is derived from an EMBL/GenBank/DDBJ whole genome shotgun (WGS) entry which is preliminary data.</text>
</comment>
<reference evidence="3 4" key="1">
    <citation type="journal article" date="2019" name="Int. J. Syst. Evol. Microbiol.">
        <title>The Global Catalogue of Microorganisms (GCM) 10K type strain sequencing project: providing services to taxonomists for standard genome sequencing and annotation.</title>
        <authorList>
            <consortium name="The Broad Institute Genomics Platform"/>
            <consortium name="The Broad Institute Genome Sequencing Center for Infectious Disease"/>
            <person name="Wu L."/>
            <person name="Ma J."/>
        </authorList>
    </citation>
    <scope>NUCLEOTIDE SEQUENCE [LARGE SCALE GENOMIC DNA]</scope>
    <source>
        <strain evidence="3 4">JCM 15628</strain>
    </source>
</reference>
<accession>A0ABN2SGF5</accession>
<sequence length="107" mass="11243">MGDRVGLFVMLAVVIVLCSILWVMIPRRRTKNDVEHETLNPQVEAEDGGPVPPPDPDRLVGNPPMDVLDATGEGSAVAGAGAGGWTPDARDPLRAPPNDVGHSPDTT</sequence>
<organism evidence="3 4">
    <name type="scientific">Terrabacter lapilli</name>
    <dbReference type="NCBI Taxonomy" id="436231"/>
    <lineage>
        <taxon>Bacteria</taxon>
        <taxon>Bacillati</taxon>
        <taxon>Actinomycetota</taxon>
        <taxon>Actinomycetes</taxon>
        <taxon>Micrococcales</taxon>
        <taxon>Intrasporangiaceae</taxon>
        <taxon>Terrabacter</taxon>
    </lineage>
</organism>
<name>A0ABN2SGF5_9MICO</name>
<feature type="transmembrane region" description="Helical" evidence="2">
    <location>
        <begin position="6"/>
        <end position="25"/>
    </location>
</feature>
<keyword evidence="2" id="KW-0472">Membrane</keyword>
<feature type="compositionally biased region" description="Low complexity" evidence="1">
    <location>
        <begin position="70"/>
        <end position="79"/>
    </location>
</feature>
<keyword evidence="2" id="KW-0812">Transmembrane</keyword>
<proteinExistence type="predicted"/>
<evidence type="ECO:0000256" key="2">
    <source>
        <dbReference type="SAM" id="Phobius"/>
    </source>
</evidence>
<dbReference type="EMBL" id="BAAAPU010000008">
    <property type="protein sequence ID" value="GAA1985599.1"/>
    <property type="molecule type" value="Genomic_DNA"/>
</dbReference>
<dbReference type="Proteomes" id="UP001500013">
    <property type="component" value="Unassembled WGS sequence"/>
</dbReference>
<evidence type="ECO:0000256" key="1">
    <source>
        <dbReference type="SAM" id="MobiDB-lite"/>
    </source>
</evidence>
<protein>
    <submittedName>
        <fullName evidence="3">Uncharacterized protein</fullName>
    </submittedName>
</protein>
<feature type="region of interest" description="Disordered" evidence="1">
    <location>
        <begin position="31"/>
        <end position="107"/>
    </location>
</feature>
<keyword evidence="4" id="KW-1185">Reference proteome</keyword>
<evidence type="ECO:0000313" key="4">
    <source>
        <dbReference type="Proteomes" id="UP001500013"/>
    </source>
</evidence>
<keyword evidence="2" id="KW-1133">Transmembrane helix</keyword>